<dbReference type="EMBL" id="KN839851">
    <property type="protein sequence ID" value="KIJ63280.1"/>
    <property type="molecule type" value="Genomic_DNA"/>
</dbReference>
<name>A0A0C9VY83_9AGAM</name>
<organism evidence="1 2">
    <name type="scientific">Hydnomerulius pinastri MD-312</name>
    <dbReference type="NCBI Taxonomy" id="994086"/>
    <lineage>
        <taxon>Eukaryota</taxon>
        <taxon>Fungi</taxon>
        <taxon>Dikarya</taxon>
        <taxon>Basidiomycota</taxon>
        <taxon>Agaricomycotina</taxon>
        <taxon>Agaricomycetes</taxon>
        <taxon>Agaricomycetidae</taxon>
        <taxon>Boletales</taxon>
        <taxon>Boletales incertae sedis</taxon>
        <taxon>Leucogyrophana</taxon>
    </lineage>
</organism>
<dbReference type="OrthoDB" id="3543113at2759"/>
<sequence>MVQADIAGAIDQVPTKGLVAPLLTEGSSERVLFEQDWETFHYYAHRVRSLVVAADQSSLIDKSFVLAVSGSPFPSLLPNLKELFWFDESEAFSQLMRFFLGPSLQTLYLHESQPTQFARQAVVASLGQFCPSLRRLTMISELSANNCRTICGLKHLTYLVVGYIDRRALEHLSSLQSLVELEVLVGETTLPNRSFQPVITFSRNLRSLRISAPAFPSACLLLDDTYFSLEELTIKLDQVGWTSLDDCLLTALRPFAVTLTKCNIHTPMAWSPRTTVLDTHFSFSLTGIAPLLSCHKLQELVFYGTCCSVIDNSDMERMAKSWPELTVLHLGVDHPWRDPPKLTLSGLCSLLEHCPLLSRLGVVFVAQVSGPFTSAPPKKRMVNERITCLDVGTSPIEEPLKVAAFLSAILPNLKLFEYFPLPVHGDVDPVHPVYRKRWKLAQENYELFVTARQQGMNIQAAREEDSVNASEDWWSDVLVD</sequence>
<gene>
    <name evidence="1" type="ORF">HYDPIDRAFT_29539</name>
</gene>
<accession>A0A0C9VY83</accession>
<evidence type="ECO:0008006" key="3">
    <source>
        <dbReference type="Google" id="ProtNLM"/>
    </source>
</evidence>
<dbReference type="InterPro" id="IPR032675">
    <property type="entry name" value="LRR_dom_sf"/>
</dbReference>
<keyword evidence="2" id="KW-1185">Reference proteome</keyword>
<reference evidence="1 2" key="1">
    <citation type="submission" date="2014-04" db="EMBL/GenBank/DDBJ databases">
        <title>Evolutionary Origins and Diversification of the Mycorrhizal Mutualists.</title>
        <authorList>
            <consortium name="DOE Joint Genome Institute"/>
            <consortium name="Mycorrhizal Genomics Consortium"/>
            <person name="Kohler A."/>
            <person name="Kuo A."/>
            <person name="Nagy L.G."/>
            <person name="Floudas D."/>
            <person name="Copeland A."/>
            <person name="Barry K.W."/>
            <person name="Cichocki N."/>
            <person name="Veneault-Fourrey C."/>
            <person name="LaButti K."/>
            <person name="Lindquist E.A."/>
            <person name="Lipzen A."/>
            <person name="Lundell T."/>
            <person name="Morin E."/>
            <person name="Murat C."/>
            <person name="Riley R."/>
            <person name="Ohm R."/>
            <person name="Sun H."/>
            <person name="Tunlid A."/>
            <person name="Henrissat B."/>
            <person name="Grigoriev I.V."/>
            <person name="Hibbett D.S."/>
            <person name="Martin F."/>
        </authorList>
    </citation>
    <scope>NUCLEOTIDE SEQUENCE [LARGE SCALE GENOMIC DNA]</scope>
    <source>
        <strain evidence="1 2">MD-312</strain>
    </source>
</reference>
<dbReference type="SUPFAM" id="SSF52047">
    <property type="entry name" value="RNI-like"/>
    <property type="match status" value="1"/>
</dbReference>
<dbReference type="Proteomes" id="UP000053820">
    <property type="component" value="Unassembled WGS sequence"/>
</dbReference>
<evidence type="ECO:0000313" key="2">
    <source>
        <dbReference type="Proteomes" id="UP000053820"/>
    </source>
</evidence>
<evidence type="ECO:0000313" key="1">
    <source>
        <dbReference type="EMBL" id="KIJ63280.1"/>
    </source>
</evidence>
<protein>
    <recommendedName>
        <fullName evidence="3">F-box domain-containing protein</fullName>
    </recommendedName>
</protein>
<dbReference type="AlphaFoldDB" id="A0A0C9VY83"/>
<dbReference type="HOGENOM" id="CLU_021164_0_0_1"/>
<proteinExistence type="predicted"/>
<dbReference type="Gene3D" id="3.80.10.10">
    <property type="entry name" value="Ribonuclease Inhibitor"/>
    <property type="match status" value="1"/>
</dbReference>